<comment type="caution">
    <text evidence="1">The sequence shown here is derived from an EMBL/GenBank/DDBJ whole genome shotgun (WGS) entry which is preliminary data.</text>
</comment>
<dbReference type="EMBL" id="BKCP01004339">
    <property type="protein sequence ID" value="GER30304.1"/>
    <property type="molecule type" value="Genomic_DNA"/>
</dbReference>
<keyword evidence="2" id="KW-1185">Reference proteome</keyword>
<evidence type="ECO:0000313" key="2">
    <source>
        <dbReference type="Proteomes" id="UP000325081"/>
    </source>
</evidence>
<evidence type="ECO:0000313" key="1">
    <source>
        <dbReference type="EMBL" id="GER30304.1"/>
    </source>
</evidence>
<protein>
    <submittedName>
        <fullName evidence="1">L-lactate dehydrogenase [cytochrome]</fullName>
    </submittedName>
</protein>
<gene>
    <name evidence="1" type="ORF">STAS_06235</name>
</gene>
<reference evidence="2" key="1">
    <citation type="journal article" date="2019" name="Curr. Biol.">
        <title>Genome Sequence of Striga asiatica Provides Insight into the Evolution of Plant Parasitism.</title>
        <authorList>
            <person name="Yoshida S."/>
            <person name="Kim S."/>
            <person name="Wafula E.K."/>
            <person name="Tanskanen J."/>
            <person name="Kim Y.M."/>
            <person name="Honaas L."/>
            <person name="Yang Z."/>
            <person name="Spallek T."/>
            <person name="Conn C.E."/>
            <person name="Ichihashi Y."/>
            <person name="Cheong K."/>
            <person name="Cui S."/>
            <person name="Der J.P."/>
            <person name="Gundlach H."/>
            <person name="Jiao Y."/>
            <person name="Hori C."/>
            <person name="Ishida J.K."/>
            <person name="Kasahara H."/>
            <person name="Kiba T."/>
            <person name="Kim M.S."/>
            <person name="Koo N."/>
            <person name="Laohavisit A."/>
            <person name="Lee Y.H."/>
            <person name="Lumba S."/>
            <person name="McCourt P."/>
            <person name="Mortimer J.C."/>
            <person name="Mutuku J.M."/>
            <person name="Nomura T."/>
            <person name="Sasaki-Sekimoto Y."/>
            <person name="Seto Y."/>
            <person name="Wang Y."/>
            <person name="Wakatake T."/>
            <person name="Sakakibara H."/>
            <person name="Demura T."/>
            <person name="Yamaguchi S."/>
            <person name="Yoneyama K."/>
            <person name="Manabe R.I."/>
            <person name="Nelson D.C."/>
            <person name="Schulman A.H."/>
            <person name="Timko M.P."/>
            <person name="dePamphilis C.W."/>
            <person name="Choi D."/>
            <person name="Shirasu K."/>
        </authorList>
    </citation>
    <scope>NUCLEOTIDE SEQUENCE [LARGE SCALE GENOMIC DNA]</scope>
    <source>
        <strain evidence="2">cv. UVA1</strain>
    </source>
</reference>
<sequence>MWRIWKLWPRRDFGNKYHLRKVHAKNMKTYATRDVRSSRVQVGCNKYVGIRGTKNEPQIQPTTSDPNLQQHHKMFLLSGLIPRQSTEKLAGKRNSNAYKTHPIMAALGKLLLLSLRKYMQAARDNATLTWKAGPASAEFIKLQPAIKPNRKARLKIMAWGGIGSSTKLTKFLTHGGDSSTFFFSLVFKSCSSAVSRKLLLLILHLPRDLHIGSTKSSEHSKFLPLMHHYLHPAAYKDSIPLSEGTLKFHLQNRRPWKDEEMVGLQRRAAAIISIKSSVVYPMECVVRFRFGWQIGEEHNLEWTMAYSMQAHTERKREREGPCH</sequence>
<name>A0A5A7PCG0_STRAF</name>
<dbReference type="Proteomes" id="UP000325081">
    <property type="component" value="Unassembled WGS sequence"/>
</dbReference>
<proteinExistence type="predicted"/>
<dbReference type="OrthoDB" id="10607442at2759"/>
<accession>A0A5A7PCG0</accession>
<dbReference type="AlphaFoldDB" id="A0A5A7PCG0"/>
<organism evidence="1 2">
    <name type="scientific">Striga asiatica</name>
    <name type="common">Asiatic witchweed</name>
    <name type="synonym">Buchnera asiatica</name>
    <dbReference type="NCBI Taxonomy" id="4170"/>
    <lineage>
        <taxon>Eukaryota</taxon>
        <taxon>Viridiplantae</taxon>
        <taxon>Streptophyta</taxon>
        <taxon>Embryophyta</taxon>
        <taxon>Tracheophyta</taxon>
        <taxon>Spermatophyta</taxon>
        <taxon>Magnoliopsida</taxon>
        <taxon>eudicotyledons</taxon>
        <taxon>Gunneridae</taxon>
        <taxon>Pentapetalae</taxon>
        <taxon>asterids</taxon>
        <taxon>lamiids</taxon>
        <taxon>Lamiales</taxon>
        <taxon>Orobanchaceae</taxon>
        <taxon>Buchnereae</taxon>
        <taxon>Striga</taxon>
    </lineage>
</organism>